<dbReference type="Proteomes" id="UP000192353">
    <property type="component" value="Unassembled WGS sequence"/>
</dbReference>
<dbReference type="InterPro" id="IPR021200">
    <property type="entry name" value="CHIM_prot"/>
</dbReference>
<accession>A0A1V9T391</accession>
<keyword evidence="1" id="KW-0812">Transmembrane</keyword>
<feature type="transmembrane region" description="Helical" evidence="1">
    <location>
        <begin position="43"/>
        <end position="67"/>
    </location>
</feature>
<proteinExistence type="predicted"/>
<evidence type="ECO:0000256" key="1">
    <source>
        <dbReference type="SAM" id="Phobius"/>
    </source>
</evidence>
<feature type="transmembrane region" description="Helical" evidence="1">
    <location>
        <begin position="184"/>
        <end position="201"/>
    </location>
</feature>
<comment type="caution">
    <text evidence="2">The sequence shown here is derived from an EMBL/GenBank/DDBJ whole genome shotgun (WGS) entry which is preliminary data.</text>
</comment>
<protein>
    <recommendedName>
        <fullName evidence="4">Integral membrane protein</fullName>
    </recommendedName>
</protein>
<feature type="transmembrane region" description="Helical" evidence="1">
    <location>
        <begin position="254"/>
        <end position="270"/>
    </location>
</feature>
<evidence type="ECO:0000313" key="3">
    <source>
        <dbReference type="Proteomes" id="UP000192353"/>
    </source>
</evidence>
<evidence type="ECO:0008006" key="4">
    <source>
        <dbReference type="Google" id="ProtNLM"/>
    </source>
</evidence>
<dbReference type="RefSeq" id="WP_035166125.1">
    <property type="nucleotide sequence ID" value="NZ_JUQA01000026.1"/>
</dbReference>
<dbReference type="EMBL" id="NBEY01000041">
    <property type="protein sequence ID" value="OQR25406.1"/>
    <property type="molecule type" value="Genomic_DNA"/>
</dbReference>
<evidence type="ECO:0000313" key="2">
    <source>
        <dbReference type="EMBL" id="OQR25406.1"/>
    </source>
</evidence>
<feature type="transmembrane region" description="Helical" evidence="1">
    <location>
        <begin position="12"/>
        <end position="31"/>
    </location>
</feature>
<feature type="transmembrane region" description="Helical" evidence="1">
    <location>
        <begin position="277"/>
        <end position="297"/>
    </location>
</feature>
<keyword evidence="1" id="KW-0472">Membrane</keyword>
<feature type="transmembrane region" description="Helical" evidence="1">
    <location>
        <begin position="79"/>
        <end position="104"/>
    </location>
</feature>
<gene>
    <name evidence="2" type="ORF">B6U37_04910</name>
</gene>
<name>A0A1V9T391_9LACO</name>
<keyword evidence="1" id="KW-1133">Transmembrane helix</keyword>
<dbReference type="AlphaFoldDB" id="A0A1V9T391"/>
<dbReference type="NCBIfam" id="TIGR03766">
    <property type="entry name" value="TIGR03766 family XrtG-associated glycosyltransferase"/>
    <property type="match status" value="1"/>
</dbReference>
<sequence length="514" mass="58485">MNFFNYLFKSSRSIINILFTIFIGLTFYFTLTSSNLLLNSQTTTWVTMVMLLGLVGIIIIMITDNFVKRFARSVYQSGWLGMLVLGILLLIWQIFFIVATHPAIGFDVNMLHQAWINPNQAKVRGYFSQNYNNLPILLLQNWILTKFHSTSWLVIDSVTLFLVNLSALINIVTMYLVSKDKVRLLWYLQIIFLAFFPMIIIPYTDTWVLPSVSLILLGFVGMSSHSFNLIYRILFSVMAGVATVITYYIKPSGIIPAIAFIIVGIVYLCNKPDKKSLLRAFCLLVFLFGSGATTFVLGQNIISNQKYVSIDKSLEIPSIHFVNIGMSGTTGAYNPHDALMMAKLPKKQDKIAYSKKMIRKRLKQRGLLGYISFLIRKQGYNTADGTFGWLGEGTFIFTKTPASNWKWWAQTFTYPAGKNVSIFRFISQLIWISLIGILFFGWKYHDLVSDGLRLSLIGGFLFLLIFEGGRSRYLIQFLPNIMILIPIVWQTSKETIAKILLATGLKKMEVSQNA</sequence>
<organism evidence="2 3">
    <name type="scientific">Ligilactobacillus salivarius</name>
    <dbReference type="NCBI Taxonomy" id="1624"/>
    <lineage>
        <taxon>Bacteria</taxon>
        <taxon>Bacillati</taxon>
        <taxon>Bacillota</taxon>
        <taxon>Bacilli</taxon>
        <taxon>Lactobacillales</taxon>
        <taxon>Lactobacillaceae</taxon>
        <taxon>Ligilactobacillus</taxon>
    </lineage>
</organism>
<reference evidence="2 3" key="1">
    <citation type="submission" date="2017-03" db="EMBL/GenBank/DDBJ databases">
        <title>Phylogenomics and comparative genomics of Lactobacillus salivarius, a mammalian gut commensal.</title>
        <authorList>
            <person name="Harris H.M."/>
        </authorList>
    </citation>
    <scope>NUCLEOTIDE SEQUENCE [LARGE SCALE GENOMIC DNA]</scope>
    <source>
        <strain evidence="2 3">AH4231</strain>
    </source>
</reference>
<feature type="transmembrane region" description="Helical" evidence="1">
    <location>
        <begin position="447"/>
        <end position="466"/>
    </location>
</feature>
<feature type="transmembrane region" description="Helical" evidence="1">
    <location>
        <begin position="422"/>
        <end position="440"/>
    </location>
</feature>
<feature type="transmembrane region" description="Helical" evidence="1">
    <location>
        <begin position="152"/>
        <end position="177"/>
    </location>
</feature>